<evidence type="ECO:0000259" key="1">
    <source>
        <dbReference type="Pfam" id="PF01370"/>
    </source>
</evidence>
<feature type="domain" description="NAD-dependent epimerase/dehydratase" evidence="1">
    <location>
        <begin position="6"/>
        <end position="27"/>
    </location>
</feature>
<organism evidence="2">
    <name type="scientific">marine sediment metagenome</name>
    <dbReference type="NCBI Taxonomy" id="412755"/>
    <lineage>
        <taxon>unclassified sequences</taxon>
        <taxon>metagenomes</taxon>
        <taxon>ecological metagenomes</taxon>
    </lineage>
</organism>
<dbReference type="InterPro" id="IPR001509">
    <property type="entry name" value="Epimerase_deHydtase"/>
</dbReference>
<dbReference type="InterPro" id="IPR036291">
    <property type="entry name" value="NAD(P)-bd_dom_sf"/>
</dbReference>
<sequence length="35" mass="3591">MKDKRVAVTGGAGFIGSNLAEELATSNILMKGTIP</sequence>
<name>X1RGB7_9ZZZZ</name>
<dbReference type="Pfam" id="PF01370">
    <property type="entry name" value="Epimerase"/>
    <property type="match status" value="1"/>
</dbReference>
<protein>
    <recommendedName>
        <fullName evidence="1">NAD-dependent epimerase/dehydratase domain-containing protein</fullName>
    </recommendedName>
</protein>
<evidence type="ECO:0000313" key="2">
    <source>
        <dbReference type="EMBL" id="GAI54634.1"/>
    </source>
</evidence>
<reference evidence="2" key="1">
    <citation type="journal article" date="2014" name="Front. Microbiol.">
        <title>High frequency of phylogenetically diverse reductive dehalogenase-homologous genes in deep subseafloor sedimentary metagenomes.</title>
        <authorList>
            <person name="Kawai M."/>
            <person name="Futagami T."/>
            <person name="Toyoda A."/>
            <person name="Takaki Y."/>
            <person name="Nishi S."/>
            <person name="Hori S."/>
            <person name="Arai W."/>
            <person name="Tsubouchi T."/>
            <person name="Morono Y."/>
            <person name="Uchiyama I."/>
            <person name="Ito T."/>
            <person name="Fujiyama A."/>
            <person name="Inagaki F."/>
            <person name="Takami H."/>
        </authorList>
    </citation>
    <scope>NUCLEOTIDE SEQUENCE</scope>
    <source>
        <strain evidence="2">Expedition CK06-06</strain>
    </source>
</reference>
<proteinExistence type="predicted"/>
<dbReference type="AlphaFoldDB" id="X1RGB7"/>
<feature type="non-terminal residue" evidence="2">
    <location>
        <position position="35"/>
    </location>
</feature>
<comment type="caution">
    <text evidence="2">The sequence shown here is derived from an EMBL/GenBank/DDBJ whole genome shotgun (WGS) entry which is preliminary data.</text>
</comment>
<dbReference type="Gene3D" id="3.40.50.720">
    <property type="entry name" value="NAD(P)-binding Rossmann-like Domain"/>
    <property type="match status" value="1"/>
</dbReference>
<dbReference type="SUPFAM" id="SSF51735">
    <property type="entry name" value="NAD(P)-binding Rossmann-fold domains"/>
    <property type="match status" value="1"/>
</dbReference>
<accession>X1RGB7</accession>
<dbReference type="EMBL" id="BARV01040503">
    <property type="protein sequence ID" value="GAI54634.1"/>
    <property type="molecule type" value="Genomic_DNA"/>
</dbReference>
<gene>
    <name evidence="2" type="ORF">S06H3_61686</name>
</gene>